<dbReference type="SUPFAM" id="SSF51735">
    <property type="entry name" value="NAD(P)-binding Rossmann-fold domains"/>
    <property type="match status" value="1"/>
</dbReference>
<dbReference type="EMBL" id="CP084204">
    <property type="protein sequence ID" value="UZX21145.1"/>
    <property type="molecule type" value="Genomic_DNA"/>
</dbReference>
<dbReference type="InterPro" id="IPR051450">
    <property type="entry name" value="Gfo/Idh/MocA_Oxidoreductases"/>
</dbReference>
<feature type="domain" description="GFO/IDH/MocA-like oxidoreductase" evidence="2">
    <location>
        <begin position="156"/>
        <end position="286"/>
    </location>
</feature>
<dbReference type="Gene3D" id="3.30.360.10">
    <property type="entry name" value="Dihydrodipicolinate Reductase, domain 2"/>
    <property type="match status" value="1"/>
</dbReference>
<evidence type="ECO:0000313" key="3">
    <source>
        <dbReference type="EMBL" id="UZX21145.1"/>
    </source>
</evidence>
<dbReference type="RefSeq" id="WP_267258590.1">
    <property type="nucleotide sequence ID" value="NZ_CP084204.1"/>
</dbReference>
<dbReference type="PANTHER" id="PTHR43377">
    <property type="entry name" value="BILIVERDIN REDUCTASE A"/>
    <property type="match status" value="1"/>
</dbReference>
<dbReference type="InterPro" id="IPR036291">
    <property type="entry name" value="NAD(P)-bd_dom_sf"/>
</dbReference>
<dbReference type="SUPFAM" id="SSF55347">
    <property type="entry name" value="Glyceraldehyde-3-phosphate dehydrogenase-like, C-terminal domain"/>
    <property type="match status" value="1"/>
</dbReference>
<sequence length="383" mass="40742">MSVRVAVVGLGWAGRELWLPRLREHPAFDVVAVVDPSPASRAAYEQDGVRDGAQDGVRAGASDHARPAVLADVDELDRRSVDLAVVAVPNHLHAEVAVALLQRGIPVFVEKPVCLNSAEAEKLAQAETDGGAMLLAGSASRYRGDIGVLLDLVPSLGTVRHVELSWTRARGVPKSGGWFTSRSQAGGGVLLDLGWHLLDTLDAILGPVPMVQVSGTVSDDFVNDPSWGAAWRQDGPQAELRGDVEDTARGFLVSEHGTSVALRASWASHAARDLTLVRVEGSAGTATLRCVFGFSPNREPVPTLTVTREGRTEDIALPAEPIGVEYGRQLDDLPRLLADPSHRGSAVADIRRNIRITERFYESALALGASSPEPSPLLPLGMS</sequence>
<name>A0ABY6QVB2_9ACTN</name>
<accession>A0ABY6QVB2</accession>
<feature type="domain" description="Gfo/Idh/MocA-like oxidoreductase N-terminal" evidence="1">
    <location>
        <begin position="3"/>
        <end position="135"/>
    </location>
</feature>
<dbReference type="InterPro" id="IPR055170">
    <property type="entry name" value="GFO_IDH_MocA-like_dom"/>
</dbReference>
<dbReference type="Pfam" id="PF01408">
    <property type="entry name" value="GFO_IDH_MocA"/>
    <property type="match status" value="1"/>
</dbReference>
<dbReference type="PANTHER" id="PTHR43377:SF1">
    <property type="entry name" value="BILIVERDIN REDUCTASE A"/>
    <property type="match status" value="1"/>
</dbReference>
<dbReference type="GeneID" id="95599897"/>
<reference evidence="3" key="1">
    <citation type="submission" date="2021-09" db="EMBL/GenBank/DDBJ databases">
        <title>Complete genome sequence and metabolic characterization of Streptomyces tanashiensis DSM 731 the producer of antibacterial Kalafungin and diverse secondary metabolites.</title>
        <authorList>
            <person name="Abbasi M.N."/>
            <person name="Anwar M.N."/>
            <person name="Alam K."/>
            <person name="Shoaib M."/>
            <person name="Lin Z."/>
            <person name="Hayat M."/>
            <person name="Ali M.I."/>
            <person name="Malik H.M.T."/>
            <person name="Ahmed I."/>
            <person name="Li A."/>
            <person name="Hailong Wang H."/>
            <person name="Zhang Y."/>
        </authorList>
    </citation>
    <scope>NUCLEOTIDE SEQUENCE</scope>
    <source>
        <strain evidence="3">Kala</strain>
    </source>
</reference>
<dbReference type="Proteomes" id="UP001164506">
    <property type="component" value="Chromosome"/>
</dbReference>
<evidence type="ECO:0000313" key="4">
    <source>
        <dbReference type="Proteomes" id="UP001164506"/>
    </source>
</evidence>
<evidence type="ECO:0000259" key="2">
    <source>
        <dbReference type="Pfam" id="PF22725"/>
    </source>
</evidence>
<proteinExistence type="predicted"/>
<gene>
    <name evidence="3" type="ORF">LDH80_10620</name>
</gene>
<dbReference type="Gene3D" id="3.40.50.720">
    <property type="entry name" value="NAD(P)-binding Rossmann-like Domain"/>
    <property type="match status" value="1"/>
</dbReference>
<organism evidence="3 4">
    <name type="scientific">Streptomyces tanashiensis</name>
    <dbReference type="NCBI Taxonomy" id="67367"/>
    <lineage>
        <taxon>Bacteria</taxon>
        <taxon>Bacillati</taxon>
        <taxon>Actinomycetota</taxon>
        <taxon>Actinomycetes</taxon>
        <taxon>Kitasatosporales</taxon>
        <taxon>Streptomycetaceae</taxon>
        <taxon>Streptomyces</taxon>
    </lineage>
</organism>
<keyword evidence="4" id="KW-1185">Reference proteome</keyword>
<protein>
    <submittedName>
        <fullName evidence="3">Gfo/Idh/MocA family oxidoreductase</fullName>
    </submittedName>
</protein>
<evidence type="ECO:0000259" key="1">
    <source>
        <dbReference type="Pfam" id="PF01408"/>
    </source>
</evidence>
<dbReference type="Pfam" id="PF22725">
    <property type="entry name" value="GFO_IDH_MocA_C3"/>
    <property type="match status" value="1"/>
</dbReference>
<dbReference type="InterPro" id="IPR000683">
    <property type="entry name" value="Gfo/Idh/MocA-like_OxRdtase_N"/>
</dbReference>